<feature type="domain" description="DUF6316" evidence="1">
    <location>
        <begin position="4"/>
        <end position="54"/>
    </location>
</feature>
<protein>
    <recommendedName>
        <fullName evidence="1">DUF6316 domain-containing protein</fullName>
    </recommendedName>
</protein>
<evidence type="ECO:0000259" key="1">
    <source>
        <dbReference type="Pfam" id="PF19837"/>
    </source>
</evidence>
<dbReference type="EMBL" id="NTFH01000009">
    <property type="protein sequence ID" value="PHQ14640.1"/>
    <property type="molecule type" value="Genomic_DNA"/>
</dbReference>
<name>A0A2G1UJN1_9GAMM</name>
<accession>A0A2G1UJN1</accession>
<organism evidence="2 3">
    <name type="scientific">Marinobacter profundi</name>
    <dbReference type="NCBI Taxonomy" id="2666256"/>
    <lineage>
        <taxon>Bacteria</taxon>
        <taxon>Pseudomonadati</taxon>
        <taxon>Pseudomonadota</taxon>
        <taxon>Gammaproteobacteria</taxon>
        <taxon>Pseudomonadales</taxon>
        <taxon>Marinobacteraceae</taxon>
        <taxon>Marinobacter</taxon>
    </lineage>
</organism>
<comment type="caution">
    <text evidence="2">The sequence shown here is derived from an EMBL/GenBank/DDBJ whole genome shotgun (WGS) entry which is preliminary data.</text>
</comment>
<keyword evidence="3" id="KW-1185">Reference proteome</keyword>
<reference evidence="2 3" key="1">
    <citation type="submission" date="2017-09" db="EMBL/GenBank/DDBJ databases">
        <title>The draft genome sequences of Marinobacter sp. PWS21.</title>
        <authorList>
            <person name="Cao J."/>
        </authorList>
    </citation>
    <scope>NUCLEOTIDE SEQUENCE [LARGE SCALE GENOMIC DNA]</scope>
    <source>
        <strain evidence="2 3">PWS21</strain>
    </source>
</reference>
<sequence length="63" mass="7487">MDVRKGEQGKHWFRSDRFTMINGQWFFQTREGSFEGPFDTLDEARMELLLFLRHADDVLYSAG</sequence>
<dbReference type="Proteomes" id="UP000231409">
    <property type="component" value="Unassembled WGS sequence"/>
</dbReference>
<gene>
    <name evidence="2" type="ORF">CLH61_12825</name>
</gene>
<dbReference type="Pfam" id="PF19837">
    <property type="entry name" value="DUF6316"/>
    <property type="match status" value="1"/>
</dbReference>
<evidence type="ECO:0000313" key="3">
    <source>
        <dbReference type="Proteomes" id="UP000231409"/>
    </source>
</evidence>
<dbReference type="InterPro" id="IPR045630">
    <property type="entry name" value="DUF6316"/>
</dbReference>
<proteinExistence type="predicted"/>
<dbReference type="AlphaFoldDB" id="A0A2G1UJN1"/>
<dbReference type="RefSeq" id="WP_099615145.1">
    <property type="nucleotide sequence ID" value="NZ_KZ319372.1"/>
</dbReference>
<evidence type="ECO:0000313" key="2">
    <source>
        <dbReference type="EMBL" id="PHQ14640.1"/>
    </source>
</evidence>